<keyword evidence="3" id="KW-1185">Reference proteome</keyword>
<dbReference type="SUPFAM" id="SSF52540">
    <property type="entry name" value="P-loop containing nucleoside triphosphate hydrolases"/>
    <property type="match status" value="2"/>
</dbReference>
<evidence type="ECO:0000313" key="2">
    <source>
        <dbReference type="EMBL" id="KWT84413.1"/>
    </source>
</evidence>
<dbReference type="PANTHER" id="PTHR47396">
    <property type="entry name" value="TYPE I RESTRICTION ENZYME ECOKI R PROTEIN"/>
    <property type="match status" value="1"/>
</dbReference>
<gene>
    <name evidence="2" type="ORF">ASN18_1908</name>
</gene>
<dbReference type="InterPro" id="IPR027417">
    <property type="entry name" value="P-loop_NTPase"/>
</dbReference>
<dbReference type="PROSITE" id="PS51192">
    <property type="entry name" value="HELICASE_ATP_BIND_1"/>
    <property type="match status" value="1"/>
</dbReference>
<accession>A0ABR5SFK5</accession>
<dbReference type="Gene3D" id="3.40.50.300">
    <property type="entry name" value="P-loop containing nucleotide triphosphate hydrolases"/>
    <property type="match status" value="1"/>
</dbReference>
<feature type="domain" description="Helicase ATP-binding" evidence="1">
    <location>
        <begin position="59"/>
        <end position="255"/>
    </location>
</feature>
<protein>
    <submittedName>
        <fullName evidence="2">Type III restriction enzyme res subunit</fullName>
    </submittedName>
</protein>
<dbReference type="Pfam" id="PF04851">
    <property type="entry name" value="ResIII"/>
    <property type="match status" value="1"/>
</dbReference>
<dbReference type="CDD" id="cd18785">
    <property type="entry name" value="SF2_C"/>
    <property type="match status" value="1"/>
</dbReference>
<dbReference type="InterPro" id="IPR050742">
    <property type="entry name" value="Helicase_Restrict-Modif_Enz"/>
</dbReference>
<evidence type="ECO:0000313" key="3">
    <source>
        <dbReference type="Proteomes" id="UP000060487"/>
    </source>
</evidence>
<name>A0ABR5SFK5_9BACT</name>
<sequence length="876" mass="102096">MNDIKTLHQILIEELGNKNIEKTELPAVITGNLNSSFTIRPYQERTFRFFLNYWQEDFNGKPLENHQLLFHMATGSGKTLIMAGLMLYLYAQGYRNFLFFVNSSNIIDKTRDNFLNPLSGKYLLAPQISLRDRYFTVREADNFQSTNSGDINIVFSTIQGLHDRLNNPHENSLTYDDFENQKIVLISDEAHHINASTKKGRNPTQSGLFESESWETTVQRIFMANPENVLLEFTATVDFSDQNLEAKYKPKLIFDYTLKEFRKDGYSKEVKVLQADLPSFDRALQAVLLSQYRRKIFEKNKLALKPVILFKSKTIKESEAFFEEFKTGISSLTGKNLADIQAHSKDNMTVAMFAYYKTAGITFDNLAIELKADFSEDKLIIVNSKKDSEEKQLIVNSLEADNNGYRAVFAVDMLNEGWDVLNLFDIVRLYNTRDVKAGKIGKTTMTEAQLIGRGARYCPFRLSPDQPVDQRKYDHDIGNEMRICEELVYHSAYNPQYIQELNTALHEIGIKPKEIRQRTITLKESFKQTKLYKNEYIFLNSRQQHDRRDIFGLPYPLIQKNYTFKLHTGQSQTSAFFEETNGRKAAIDKTAKDYKLSEFGVSVMRKAMQRLGFYQFDNLKKYFPHLRSAQEFITSEYYLAKIKVEISGHSSHVNNLLPEDKLQAATTVLMELADNINSDNMEYRGTQEFLPSMLKDIITDKTLNFPMNESEDKQSGKSMSNANETPEKYHLDLTKRDWFVFDDFFGTDEEKLLIKFIDKHYDTLKNKFKDAYLVRNERHFKIYSFEDGRPLEPDFLLYLSGKKNKDTMYYQVFIEPKGGHLLLNDRWKEKMLASLKDKAVINQLWKDKKYVVWGMPFFNSEQNMREFEAAFKSLVE</sequence>
<dbReference type="SMART" id="SM00487">
    <property type="entry name" value="DEXDc"/>
    <property type="match status" value="1"/>
</dbReference>
<dbReference type="InterPro" id="IPR006935">
    <property type="entry name" value="Helicase/UvrB_N"/>
</dbReference>
<dbReference type="InterPro" id="IPR014001">
    <property type="entry name" value="Helicase_ATP-bd"/>
</dbReference>
<dbReference type="EMBL" id="LNQR01000068">
    <property type="protein sequence ID" value="KWT84413.1"/>
    <property type="molecule type" value="Genomic_DNA"/>
</dbReference>
<evidence type="ECO:0000259" key="1">
    <source>
        <dbReference type="PROSITE" id="PS51192"/>
    </source>
</evidence>
<organism evidence="2 3">
    <name type="scientific">Candidatus Magnetominusculus xianensis</name>
    <dbReference type="NCBI Taxonomy" id="1748249"/>
    <lineage>
        <taxon>Bacteria</taxon>
        <taxon>Pseudomonadati</taxon>
        <taxon>Nitrospirota</taxon>
        <taxon>Nitrospiria</taxon>
        <taxon>Nitrospirales</taxon>
        <taxon>Nitrospiraceae</taxon>
        <taxon>Candidatus Magnetominusculus</taxon>
    </lineage>
</organism>
<dbReference type="Proteomes" id="UP000060487">
    <property type="component" value="Unassembled WGS sequence"/>
</dbReference>
<dbReference type="RefSeq" id="WP_085052521.1">
    <property type="nucleotide sequence ID" value="NZ_LNQR01000068.1"/>
</dbReference>
<comment type="caution">
    <text evidence="2">The sequence shown here is derived from an EMBL/GenBank/DDBJ whole genome shotgun (WGS) entry which is preliminary data.</text>
</comment>
<dbReference type="PANTHER" id="PTHR47396:SF1">
    <property type="entry name" value="ATP-DEPENDENT HELICASE IRC3-RELATED"/>
    <property type="match status" value="1"/>
</dbReference>
<proteinExistence type="predicted"/>
<reference evidence="2 3" key="1">
    <citation type="submission" date="2015-11" db="EMBL/GenBank/DDBJ databases">
        <authorList>
            <person name="Lin W."/>
        </authorList>
    </citation>
    <scope>NUCLEOTIDE SEQUENCE [LARGE SCALE GENOMIC DNA]</scope>
    <source>
        <strain evidence="2 3">HCH-1</strain>
    </source>
</reference>